<dbReference type="SUPFAM" id="SSF82185">
    <property type="entry name" value="Histone H3 K4-specific methyltransferase SET7/9 N-terminal domain"/>
    <property type="match status" value="2"/>
</dbReference>
<organism evidence="1 2">
    <name type="scientific">Pseudochryseolinea flava</name>
    <dbReference type="NCBI Taxonomy" id="2059302"/>
    <lineage>
        <taxon>Bacteria</taxon>
        <taxon>Pseudomonadati</taxon>
        <taxon>Bacteroidota</taxon>
        <taxon>Cytophagia</taxon>
        <taxon>Cytophagales</taxon>
        <taxon>Fulvivirgaceae</taxon>
        <taxon>Pseudochryseolinea</taxon>
    </lineage>
</organism>
<accession>A0A364Y2U8</accession>
<dbReference type="SUPFAM" id="SSF50242">
    <property type="entry name" value="TIMP-like"/>
    <property type="match status" value="1"/>
</dbReference>
<name>A0A364Y2U8_9BACT</name>
<dbReference type="EMBL" id="QMFY01000007">
    <property type="protein sequence ID" value="RAW00427.1"/>
    <property type="molecule type" value="Genomic_DNA"/>
</dbReference>
<comment type="caution">
    <text evidence="1">The sequence shown here is derived from an EMBL/GenBank/DDBJ whole genome shotgun (WGS) entry which is preliminary data.</text>
</comment>
<gene>
    <name evidence="1" type="ORF">DQQ10_15375</name>
</gene>
<dbReference type="PROSITE" id="PS51257">
    <property type="entry name" value="PROKAR_LIPOPROTEIN"/>
    <property type="match status" value="1"/>
</dbReference>
<reference evidence="1 2" key="1">
    <citation type="submission" date="2018-06" db="EMBL/GenBank/DDBJ databases">
        <title>Chryseolinea flavus sp. nov., a member of the phylum Bacteroidetes isolated from soil.</title>
        <authorList>
            <person name="Li Y."/>
            <person name="Wang J."/>
        </authorList>
    </citation>
    <scope>NUCLEOTIDE SEQUENCE [LARGE SCALE GENOMIC DNA]</scope>
    <source>
        <strain evidence="1 2">SDU1-6</strain>
    </source>
</reference>
<dbReference type="AlphaFoldDB" id="A0A364Y2U8"/>
<protein>
    <recommendedName>
        <fullName evidence="3">Toxin-antitoxin system YwqK family antitoxin</fullName>
    </recommendedName>
</protein>
<sequence>MTSRFYTSIGLSWLLVFVAVLTASACQCWTNRKVSVEDLWLNDIIFKGTIKSVKSVSVNGRLLSQALFHIEQKFHSKIDYDTVSVYTPVQAEQCGLTFKVNSVWLMFASGTMYLESTRCSKSMEQRGVESDKQIAASINFFDILTHGDHRIRETIQGLDGSYDAVGEIINGKPHGKWFRVVDGDTLSWFNFYHGKQVGHQLDRSWNGRIEERSISYVNGDKIESVKFYSTHSTDILIARYRNGVLHGPYESRFSDTYKIGEFVNGKEEGEWLVYIDGVLVSSKLYVNGREQMPRGDVN</sequence>
<evidence type="ECO:0000313" key="2">
    <source>
        <dbReference type="Proteomes" id="UP000251889"/>
    </source>
</evidence>
<dbReference type="Gene3D" id="2.40.50.120">
    <property type="match status" value="1"/>
</dbReference>
<proteinExistence type="predicted"/>
<evidence type="ECO:0000313" key="1">
    <source>
        <dbReference type="EMBL" id="RAW00427.1"/>
    </source>
</evidence>
<keyword evidence="2" id="KW-1185">Reference proteome</keyword>
<dbReference type="Gene3D" id="2.20.110.10">
    <property type="entry name" value="Histone H3 K4-specific methyltransferase SET7/9 N-terminal domain"/>
    <property type="match status" value="1"/>
</dbReference>
<dbReference type="Proteomes" id="UP000251889">
    <property type="component" value="Unassembled WGS sequence"/>
</dbReference>
<evidence type="ECO:0008006" key="3">
    <source>
        <dbReference type="Google" id="ProtNLM"/>
    </source>
</evidence>
<dbReference type="InterPro" id="IPR008993">
    <property type="entry name" value="TIMP-like_OB-fold"/>
</dbReference>